<dbReference type="AlphaFoldDB" id="A0ABD5RA67"/>
<name>A0ABD5RA67_9EURY</name>
<protein>
    <submittedName>
        <fullName evidence="3">Aryl-sulfate sulfotransferase</fullName>
    </submittedName>
</protein>
<dbReference type="InterPro" id="IPR010262">
    <property type="entry name" value="Arylsulfotransferase_bact"/>
</dbReference>
<gene>
    <name evidence="3" type="ORF">ACFPJ5_07890</name>
</gene>
<feature type="transmembrane region" description="Helical" evidence="2">
    <location>
        <begin position="20"/>
        <end position="39"/>
    </location>
</feature>
<evidence type="ECO:0000313" key="3">
    <source>
        <dbReference type="EMBL" id="MFC5366859.1"/>
    </source>
</evidence>
<proteinExistence type="predicted"/>
<organism evidence="3 4">
    <name type="scientific">Salinirubrum litoreum</name>
    <dbReference type="NCBI Taxonomy" id="1126234"/>
    <lineage>
        <taxon>Archaea</taxon>
        <taxon>Methanobacteriati</taxon>
        <taxon>Methanobacteriota</taxon>
        <taxon>Stenosarchaea group</taxon>
        <taxon>Halobacteria</taxon>
        <taxon>Halobacteriales</taxon>
        <taxon>Haloferacaceae</taxon>
        <taxon>Salinirubrum</taxon>
    </lineage>
</organism>
<feature type="transmembrane region" description="Helical" evidence="2">
    <location>
        <begin position="415"/>
        <end position="433"/>
    </location>
</feature>
<evidence type="ECO:0000256" key="1">
    <source>
        <dbReference type="SAM" id="MobiDB-lite"/>
    </source>
</evidence>
<keyword evidence="2" id="KW-1133">Transmembrane helix</keyword>
<dbReference type="InterPro" id="IPR011042">
    <property type="entry name" value="6-blade_b-propeller_TolB-like"/>
</dbReference>
<dbReference type="Gene3D" id="2.120.10.30">
    <property type="entry name" value="TolB, C-terminal domain"/>
    <property type="match status" value="1"/>
</dbReference>
<sequence>MPSRDDLPSTPNWLTKRHVRIGFALLLVVSLGFLVNGYLTATERGGEADLAQQADLPYDQRDQVAPPRDGATVITTSSRPGSQAEIVAFGEEGRVLYYNSSFRKFFDVDPVEGQPKTVEYVASRELPKEKCPVEAGRDNCILNSVVRVNLTSGEETHVFDRVTHKDWHDVDRLGEDRLLIADIAKDRVFVVNTTTGLTTWEWDAQSEFSIQSGGFYPDDWTHLNDVEKLDDGRITVSLRNQDQVVFIDPETGMEENWTLGSEDEYSTLYEQHNPDYIPAERGGPALLVADSENNRLVEYERQDGEWVRTWGYTSAEIQWPRDADRLPNGHTLVTDSNGRRVFELNQQGEIVWEVPVDTPYESERLGTGDESTGGETARELGLPTVGDVGVSGDVEVEQKRTNPSRQLWTVIRDSLPSLLVNGVVFIMPAWIGFRDVLTVVGMFGVAGLWVTVEFYWSAWTLQWPLSRRRD</sequence>
<dbReference type="SUPFAM" id="SSF63829">
    <property type="entry name" value="Calcium-dependent phosphotriesterase"/>
    <property type="match status" value="1"/>
</dbReference>
<evidence type="ECO:0000256" key="2">
    <source>
        <dbReference type="SAM" id="Phobius"/>
    </source>
</evidence>
<comment type="caution">
    <text evidence="3">The sequence shown here is derived from an EMBL/GenBank/DDBJ whole genome shotgun (WGS) entry which is preliminary data.</text>
</comment>
<accession>A0ABD5RA67</accession>
<evidence type="ECO:0000313" key="4">
    <source>
        <dbReference type="Proteomes" id="UP001596201"/>
    </source>
</evidence>
<dbReference type="RefSeq" id="WP_227227807.1">
    <property type="nucleotide sequence ID" value="NZ_JAJCVJ010000001.1"/>
</dbReference>
<feature type="region of interest" description="Disordered" evidence="1">
    <location>
        <begin position="361"/>
        <end position="380"/>
    </location>
</feature>
<keyword evidence="2" id="KW-0472">Membrane</keyword>
<keyword evidence="2" id="KW-0812">Transmembrane</keyword>
<dbReference type="EMBL" id="JBHSKX010000001">
    <property type="protein sequence ID" value="MFC5366859.1"/>
    <property type="molecule type" value="Genomic_DNA"/>
</dbReference>
<dbReference type="Proteomes" id="UP001596201">
    <property type="component" value="Unassembled WGS sequence"/>
</dbReference>
<dbReference type="Pfam" id="PF05935">
    <property type="entry name" value="Arylsulfotrans"/>
    <property type="match status" value="1"/>
</dbReference>
<feature type="transmembrane region" description="Helical" evidence="2">
    <location>
        <begin position="439"/>
        <end position="459"/>
    </location>
</feature>
<keyword evidence="4" id="KW-1185">Reference proteome</keyword>
<reference evidence="3 4" key="1">
    <citation type="journal article" date="2019" name="Int. J. Syst. Evol. Microbiol.">
        <title>The Global Catalogue of Microorganisms (GCM) 10K type strain sequencing project: providing services to taxonomists for standard genome sequencing and annotation.</title>
        <authorList>
            <consortium name="The Broad Institute Genomics Platform"/>
            <consortium name="The Broad Institute Genome Sequencing Center for Infectious Disease"/>
            <person name="Wu L."/>
            <person name="Ma J."/>
        </authorList>
    </citation>
    <scope>NUCLEOTIDE SEQUENCE [LARGE SCALE GENOMIC DNA]</scope>
    <source>
        <strain evidence="3 4">CGMCC 1.12237</strain>
    </source>
</reference>